<evidence type="ECO:0000313" key="2">
    <source>
        <dbReference type="Proteomes" id="UP000006408"/>
    </source>
</evidence>
<protein>
    <submittedName>
        <fullName evidence="1">Uncharacterized protein</fullName>
    </submittedName>
</protein>
<dbReference type="Proteomes" id="UP000006408">
    <property type="component" value="Unassembled WGS sequence"/>
</dbReference>
<organism evidence="1 2">
    <name type="scientific">Bifidobacterium angulatum DSM 20098 = JCM 7096</name>
    <dbReference type="NCBI Taxonomy" id="518635"/>
    <lineage>
        <taxon>Bacteria</taxon>
        <taxon>Bacillati</taxon>
        <taxon>Actinomycetota</taxon>
        <taxon>Actinomycetes</taxon>
        <taxon>Bifidobacteriales</taxon>
        <taxon>Bifidobacteriaceae</taxon>
        <taxon>Bifidobacterium</taxon>
    </lineage>
</organism>
<dbReference type="HOGENOM" id="CLU_2697163_0_0_11"/>
<dbReference type="PATRIC" id="fig|518635.7.peg.1055"/>
<name>C4FFN8_9BIFI</name>
<reference evidence="1" key="1">
    <citation type="submission" date="2009-04" db="EMBL/GenBank/DDBJ databases">
        <authorList>
            <person name="Weinstock G."/>
            <person name="Sodergren E."/>
            <person name="Clifton S."/>
            <person name="Fulton L."/>
            <person name="Fulton B."/>
            <person name="Courtney L."/>
            <person name="Fronick C."/>
            <person name="Harrison M."/>
            <person name="Strong C."/>
            <person name="Farmer C."/>
            <person name="Delahaunty K."/>
            <person name="Markovic C."/>
            <person name="Hall O."/>
            <person name="Minx P."/>
            <person name="Tomlinson C."/>
            <person name="Mitreva M."/>
            <person name="Nelson J."/>
            <person name="Hou S."/>
            <person name="Wollam A."/>
            <person name="Pepin K.H."/>
            <person name="Johnson M."/>
            <person name="Bhonagiri V."/>
            <person name="Nash W.E."/>
            <person name="Warren W."/>
            <person name="Chinwalla A."/>
            <person name="Mardis E.R."/>
            <person name="Wilson R.K."/>
        </authorList>
    </citation>
    <scope>NUCLEOTIDE SEQUENCE [LARGE SCALE GENOMIC DNA]</scope>
    <source>
        <strain evidence="1">DSM 20098</strain>
    </source>
</reference>
<dbReference type="eggNOG" id="ENOG50327W0">
    <property type="taxonomic scope" value="Bacteria"/>
</dbReference>
<dbReference type="AlphaFoldDB" id="C4FFN8"/>
<gene>
    <name evidence="1" type="ORF">BIFANG_03153</name>
</gene>
<proteinExistence type="predicted"/>
<accession>C4FFN8</accession>
<comment type="caution">
    <text evidence="1">The sequence shown here is derived from an EMBL/GenBank/DDBJ whole genome shotgun (WGS) entry which is preliminary data.</text>
</comment>
<keyword evidence="2" id="KW-1185">Reference proteome</keyword>
<evidence type="ECO:0000313" key="1">
    <source>
        <dbReference type="EMBL" id="EEP20881.1"/>
    </source>
</evidence>
<dbReference type="EMBL" id="ABYS02000008">
    <property type="protein sequence ID" value="EEP20881.1"/>
    <property type="molecule type" value="Genomic_DNA"/>
</dbReference>
<sequence>MIALGDDIVLASDGYPFLEPTLDQSERALAELKASDPHLISRFPTTKGFEPGLDSFDDRAYLRFTVGPPNTQA</sequence>
<dbReference type="STRING" id="1683.Bang102_007395"/>